<dbReference type="Proteomes" id="UP000038040">
    <property type="component" value="Unplaced"/>
</dbReference>
<keyword evidence="3" id="KW-0433">Leucine-rich repeat</keyword>
<evidence type="ECO:0000256" key="2">
    <source>
        <dbReference type="ARBA" id="ARBA00009634"/>
    </source>
</evidence>
<keyword evidence="6" id="KW-0677">Repeat</keyword>
<dbReference type="InterPro" id="IPR035897">
    <property type="entry name" value="Toll_tir_struct_dom_sf"/>
</dbReference>
<comment type="similarity">
    <text evidence="2">Belongs to the Toll-like receptor family.</text>
</comment>
<dbReference type="InterPro" id="IPR032675">
    <property type="entry name" value="LRR_dom_sf"/>
</dbReference>
<comment type="subcellular location">
    <subcellularLocation>
        <location evidence="1">Membrane</location>
        <topology evidence="1">Single-pass membrane protein</topology>
    </subcellularLocation>
</comment>
<dbReference type="Proteomes" id="UP000274756">
    <property type="component" value="Unassembled WGS sequence"/>
</dbReference>
<keyword evidence="8" id="KW-0472">Membrane</keyword>
<evidence type="ECO:0000256" key="4">
    <source>
        <dbReference type="ARBA" id="ARBA00022692"/>
    </source>
</evidence>
<dbReference type="PROSITE" id="PS51450">
    <property type="entry name" value="LRR"/>
    <property type="match status" value="2"/>
</dbReference>
<evidence type="ECO:0000313" key="12">
    <source>
        <dbReference type="EMBL" id="VDN50882.1"/>
    </source>
</evidence>
<keyword evidence="5" id="KW-0732">Signal</keyword>
<keyword evidence="4" id="KW-0812">Transmembrane</keyword>
<feature type="domain" description="TIR" evidence="11">
    <location>
        <begin position="868"/>
        <end position="1009"/>
    </location>
</feature>
<evidence type="ECO:0000313" key="14">
    <source>
        <dbReference type="Proteomes" id="UP000274756"/>
    </source>
</evidence>
<dbReference type="SUPFAM" id="SSF52200">
    <property type="entry name" value="Toll/Interleukin receptor TIR domain"/>
    <property type="match status" value="1"/>
</dbReference>
<organism evidence="13 15">
    <name type="scientific">Dracunculus medinensis</name>
    <name type="common">Guinea worm</name>
    <dbReference type="NCBI Taxonomy" id="318479"/>
    <lineage>
        <taxon>Eukaryota</taxon>
        <taxon>Metazoa</taxon>
        <taxon>Ecdysozoa</taxon>
        <taxon>Nematoda</taxon>
        <taxon>Chromadorea</taxon>
        <taxon>Rhabditida</taxon>
        <taxon>Spirurina</taxon>
        <taxon>Dracunculoidea</taxon>
        <taxon>Dracunculidae</taxon>
        <taxon>Dracunculus</taxon>
    </lineage>
</organism>
<dbReference type="PANTHER" id="PTHR24365">
    <property type="entry name" value="TOLL-LIKE RECEPTOR"/>
    <property type="match status" value="1"/>
</dbReference>
<reference evidence="15" key="1">
    <citation type="submission" date="2016-04" db="UniProtKB">
        <authorList>
            <consortium name="WormBaseParasite"/>
        </authorList>
    </citation>
    <scope>IDENTIFICATION</scope>
</reference>
<dbReference type="WBParaSite" id="DME_0000591601-mRNA-1">
    <property type="protein sequence ID" value="DME_0000591601-mRNA-1"/>
    <property type="gene ID" value="DME_0000591601"/>
</dbReference>
<gene>
    <name evidence="12" type="ORF">DME_LOCUS855</name>
</gene>
<evidence type="ECO:0000313" key="15">
    <source>
        <dbReference type="WBParaSite" id="DME_0000591601-mRNA-1"/>
    </source>
</evidence>
<evidence type="ECO:0000256" key="6">
    <source>
        <dbReference type="ARBA" id="ARBA00022737"/>
    </source>
</evidence>
<sequence>MRRRRCQCINDILEENRQIITCKWSRILPDINLFYNFPYNITKSLMIECVNDENDYHNRRIESQFNDDIFKNFYNLQNLKIKNCRVRQLTRHLFRGLNNLRSLSLYNLSLKNSSLIISDGIFDNLLKLEKLFIVNSQIQAIPSKALCRSPNLQILNISSNWLTAVNLGVNDCIRPMEQLIIIDLSLNAIKSIAANDFKSLTNIRQLILSSNNINYFHHASVNRLNIIPSTITNLINLISLNISWNKIDINTPFELHAKYIEILDLSGNYFNTIPVVIINNSINTLIHLKLTNNHIKNLNYTTLVNFSRLETVESYILSNIPRLSRMILSNNSINSIASDAFNKCPRLIEIDLSNNLISHITNDTFLNIGPKITRIILNNNLIELLQWNQLPSTLRTIELSNNLITRIDSAFKSNIKYVKLDSNRMMMLTSEQIPSTAEYLNISHNLLDNLPNATFLNKSLKILDISFNNFNRINYYSFTNNNNNNDGDTSIEIFIEGNPLICSCEMNWLISNDNNYAQVPLISSSPLLLPVTGGGNLRIKDKHLATCKHRIDKRNIPLLKVKDDDLLCNYKQICEPGCICCQYGNCDCKSKCPSGCNCYHNSNYSINIVRCLSLNNTDRSNFSPKDLPMYATNIFLENMHIPIIRSHDFLGRTRLLKLYINSSSVEEIQPLAFNTLPSLMLLDLSGNKLTTLTGDEMYRTNKVTHLFLNSNHLTSLHEKLNREMPLLQYITLHDNKFKNIPEIIDKKIDFAGLSLGQNPYRCDCDNRFRMQSWLIENIKVIADVKDIFCIENITEAFLKNDTTILSAYPPNIGHEIYAVPMLQFIENINKIKMVLKAKQERRRYKLPVKTVTTTTPITLSSSSPVPLINYDAFISYSKKDEKFINDIICRQLESEDYLLCLLHRDCPNYNTDCAIKLHSVCDELIRQIDYSQSLIIVLTKNFLENEWGTLQIKTSHCLFAKNRTKKLIALLGDGIERNELDHELGRILRKNTCIRINDPLFWNLLHSSLPLKINFYNDAGGAIPGHSNNSSQIYSDCYGNIVPSNII</sequence>
<name>A0A0N4UEU1_DRAME</name>
<dbReference type="Gene3D" id="3.40.50.10140">
    <property type="entry name" value="Toll/interleukin-1 receptor homology (TIR) domain"/>
    <property type="match status" value="1"/>
</dbReference>
<dbReference type="GO" id="GO:0007165">
    <property type="term" value="P:signal transduction"/>
    <property type="evidence" value="ECO:0007669"/>
    <property type="project" value="InterPro"/>
</dbReference>
<evidence type="ECO:0000256" key="10">
    <source>
        <dbReference type="ARBA" id="ARBA00023180"/>
    </source>
</evidence>
<keyword evidence="7" id="KW-1133">Transmembrane helix</keyword>
<evidence type="ECO:0000256" key="1">
    <source>
        <dbReference type="ARBA" id="ARBA00004167"/>
    </source>
</evidence>
<dbReference type="OrthoDB" id="2015831at2759"/>
<protein>
    <submittedName>
        <fullName evidence="15">TIR domain-containing protein</fullName>
    </submittedName>
</protein>
<keyword evidence="14" id="KW-1185">Reference proteome</keyword>
<evidence type="ECO:0000313" key="13">
    <source>
        <dbReference type="Proteomes" id="UP000038040"/>
    </source>
</evidence>
<proteinExistence type="inferred from homology"/>
<dbReference type="PANTHER" id="PTHR24365:SF541">
    <property type="entry name" value="PROTEIN TOLL-RELATED"/>
    <property type="match status" value="1"/>
</dbReference>
<dbReference type="SMART" id="SM00255">
    <property type="entry name" value="TIR"/>
    <property type="match status" value="1"/>
</dbReference>
<evidence type="ECO:0000259" key="11">
    <source>
        <dbReference type="PROSITE" id="PS50104"/>
    </source>
</evidence>
<keyword evidence="9" id="KW-0675">Receptor</keyword>
<accession>A0A0N4UEU1</accession>
<dbReference type="GO" id="GO:0038023">
    <property type="term" value="F:signaling receptor activity"/>
    <property type="evidence" value="ECO:0007669"/>
    <property type="project" value="TreeGrafter"/>
</dbReference>
<dbReference type="EMBL" id="UYYG01000009">
    <property type="protein sequence ID" value="VDN50882.1"/>
    <property type="molecule type" value="Genomic_DNA"/>
</dbReference>
<dbReference type="SUPFAM" id="SSF52058">
    <property type="entry name" value="L domain-like"/>
    <property type="match status" value="3"/>
</dbReference>
<keyword evidence="10" id="KW-0325">Glycoprotein</keyword>
<dbReference type="InterPro" id="IPR001611">
    <property type="entry name" value="Leu-rich_rpt"/>
</dbReference>
<evidence type="ECO:0000256" key="8">
    <source>
        <dbReference type="ARBA" id="ARBA00023136"/>
    </source>
</evidence>
<dbReference type="Gene3D" id="3.80.10.10">
    <property type="entry name" value="Ribonuclease Inhibitor"/>
    <property type="match status" value="6"/>
</dbReference>
<dbReference type="PROSITE" id="PS50104">
    <property type="entry name" value="TIR"/>
    <property type="match status" value="1"/>
</dbReference>
<reference evidence="12 14" key="2">
    <citation type="submission" date="2018-11" db="EMBL/GenBank/DDBJ databases">
        <authorList>
            <consortium name="Pathogen Informatics"/>
        </authorList>
    </citation>
    <scope>NUCLEOTIDE SEQUENCE [LARGE SCALE GENOMIC DNA]</scope>
</reference>
<dbReference type="InterPro" id="IPR000157">
    <property type="entry name" value="TIR_dom"/>
</dbReference>
<dbReference type="STRING" id="318479.A0A0N4UEU1"/>
<evidence type="ECO:0000256" key="5">
    <source>
        <dbReference type="ARBA" id="ARBA00022729"/>
    </source>
</evidence>
<evidence type="ECO:0000256" key="9">
    <source>
        <dbReference type="ARBA" id="ARBA00023170"/>
    </source>
</evidence>
<dbReference type="SMART" id="SM00369">
    <property type="entry name" value="LRR_TYP"/>
    <property type="match status" value="13"/>
</dbReference>
<dbReference type="Pfam" id="PF13855">
    <property type="entry name" value="LRR_8"/>
    <property type="match status" value="2"/>
</dbReference>
<evidence type="ECO:0000256" key="3">
    <source>
        <dbReference type="ARBA" id="ARBA00022614"/>
    </source>
</evidence>
<dbReference type="InterPro" id="IPR003591">
    <property type="entry name" value="Leu-rich_rpt_typical-subtyp"/>
</dbReference>
<dbReference type="GO" id="GO:0005886">
    <property type="term" value="C:plasma membrane"/>
    <property type="evidence" value="ECO:0007669"/>
    <property type="project" value="TreeGrafter"/>
</dbReference>
<evidence type="ECO:0000256" key="7">
    <source>
        <dbReference type="ARBA" id="ARBA00022989"/>
    </source>
</evidence>
<dbReference type="AlphaFoldDB" id="A0A0N4UEU1"/>